<dbReference type="GO" id="GO:0019005">
    <property type="term" value="C:SCF ubiquitin ligase complex"/>
    <property type="evidence" value="ECO:0007669"/>
    <property type="project" value="TreeGrafter"/>
</dbReference>
<keyword evidence="1" id="KW-0833">Ubl conjugation pathway</keyword>
<dbReference type="AlphaFoldDB" id="A0AAU9UDM4"/>
<protein>
    <recommendedName>
        <fullName evidence="2">B30.2/SPRY domain-containing protein</fullName>
    </recommendedName>
</protein>
<dbReference type="InterPro" id="IPR050672">
    <property type="entry name" value="FBXO45-Fsn/SPSB_families"/>
</dbReference>
<evidence type="ECO:0000313" key="4">
    <source>
        <dbReference type="Proteomes" id="UP001153954"/>
    </source>
</evidence>
<dbReference type="Pfam" id="PF00622">
    <property type="entry name" value="SPRY"/>
    <property type="match status" value="1"/>
</dbReference>
<reference evidence="3" key="1">
    <citation type="submission" date="2022-03" db="EMBL/GenBank/DDBJ databases">
        <authorList>
            <person name="Tunstrom K."/>
        </authorList>
    </citation>
    <scope>NUCLEOTIDE SEQUENCE</scope>
</reference>
<dbReference type="InterPro" id="IPR043136">
    <property type="entry name" value="B30.2/SPRY_sf"/>
</dbReference>
<dbReference type="Proteomes" id="UP001153954">
    <property type="component" value="Unassembled WGS sequence"/>
</dbReference>
<dbReference type="InterPro" id="IPR001870">
    <property type="entry name" value="B30.2/SPRY"/>
</dbReference>
<comment type="caution">
    <text evidence="3">The sequence shown here is derived from an EMBL/GenBank/DDBJ whole genome shotgun (WGS) entry which is preliminary data.</text>
</comment>
<feature type="domain" description="B30.2/SPRY" evidence="2">
    <location>
        <begin position="29"/>
        <end position="221"/>
    </location>
</feature>
<dbReference type="PANTHER" id="PTHR12245:SF5">
    <property type="entry name" value="SPRY DOMAIN-CONTAINING SOCS BOX PROTEIN 3"/>
    <property type="match status" value="1"/>
</dbReference>
<dbReference type="CDD" id="cd12876">
    <property type="entry name" value="SPRY_SOCS3"/>
    <property type="match status" value="1"/>
</dbReference>
<dbReference type="PANTHER" id="PTHR12245">
    <property type="entry name" value="SPRY DOMAIN CONTAINING SOCS BOX PROTEIN"/>
    <property type="match status" value="1"/>
</dbReference>
<dbReference type="Gene3D" id="2.60.120.920">
    <property type="match status" value="1"/>
</dbReference>
<organism evidence="3 4">
    <name type="scientific">Euphydryas editha</name>
    <name type="common">Edith's checkerspot</name>
    <dbReference type="NCBI Taxonomy" id="104508"/>
    <lineage>
        <taxon>Eukaryota</taxon>
        <taxon>Metazoa</taxon>
        <taxon>Ecdysozoa</taxon>
        <taxon>Arthropoda</taxon>
        <taxon>Hexapoda</taxon>
        <taxon>Insecta</taxon>
        <taxon>Pterygota</taxon>
        <taxon>Neoptera</taxon>
        <taxon>Endopterygota</taxon>
        <taxon>Lepidoptera</taxon>
        <taxon>Glossata</taxon>
        <taxon>Ditrysia</taxon>
        <taxon>Papilionoidea</taxon>
        <taxon>Nymphalidae</taxon>
        <taxon>Nymphalinae</taxon>
        <taxon>Euphydryas</taxon>
    </lineage>
</organism>
<gene>
    <name evidence="3" type="ORF">EEDITHA_LOCUS11265</name>
</gene>
<dbReference type="InterPro" id="IPR035754">
    <property type="entry name" value="SPRY_SPSB3"/>
</dbReference>
<name>A0AAU9UDM4_EUPED</name>
<dbReference type="InterPro" id="IPR003877">
    <property type="entry name" value="SPRY_dom"/>
</dbReference>
<keyword evidence="4" id="KW-1185">Reference proteome</keyword>
<evidence type="ECO:0000313" key="3">
    <source>
        <dbReference type="EMBL" id="CAH2095859.1"/>
    </source>
</evidence>
<sequence>MLVAPANSRSRANERSAKPYCKCWNKKTPVLWTQLRACTCGEDNDVSEWQWETPDRSSSWVVLSEDKKQVTFHPFYSSGTAAAKGDTPLIHNYHYYWEVKILTDTYGTDIMVGLGTDKVDTAESQFKFTSLLGQDEESYGLSYTGAVRHNAMVARDSVGFCRGSIVGVRVDMWRGTLEFYLNRKPLGISFYNLRRHRALYPMVCSTAAQSSMRLIYAASWRASLLVDAARVLASSPRGETTRLPPGLFYTFRDQFWLTLSSDADTSPPVDAARALASSPRGETTRLPPGLFYTFRDQFWLTLSSDVSPVSLTDTSPPVDAARALASSPRGETTRLPPGLFYTFRDQFWLTLSSDVSPVSLTDTSPPVDAARALASSPRGETTRLPPGLFYTFRDQFWLTLPSDGGDLDEEMEVEKEESPNSDAMKITKSMLNEVIPDQFMNGYYVDGVERDYRIVVWE</sequence>
<dbReference type="SMART" id="SM00449">
    <property type="entry name" value="SPRY"/>
    <property type="match status" value="1"/>
</dbReference>
<dbReference type="PROSITE" id="PS50188">
    <property type="entry name" value="B302_SPRY"/>
    <property type="match status" value="1"/>
</dbReference>
<evidence type="ECO:0000259" key="2">
    <source>
        <dbReference type="PROSITE" id="PS50188"/>
    </source>
</evidence>
<dbReference type="InterPro" id="IPR013320">
    <property type="entry name" value="ConA-like_dom_sf"/>
</dbReference>
<accession>A0AAU9UDM4</accession>
<dbReference type="EMBL" id="CAKOGL010000016">
    <property type="protein sequence ID" value="CAH2095859.1"/>
    <property type="molecule type" value="Genomic_DNA"/>
</dbReference>
<proteinExistence type="predicted"/>
<dbReference type="SUPFAM" id="SSF49899">
    <property type="entry name" value="Concanavalin A-like lectins/glucanases"/>
    <property type="match status" value="1"/>
</dbReference>
<dbReference type="GO" id="GO:0043161">
    <property type="term" value="P:proteasome-mediated ubiquitin-dependent protein catabolic process"/>
    <property type="evidence" value="ECO:0007669"/>
    <property type="project" value="TreeGrafter"/>
</dbReference>
<evidence type="ECO:0000256" key="1">
    <source>
        <dbReference type="ARBA" id="ARBA00022786"/>
    </source>
</evidence>